<evidence type="ECO:0000313" key="2">
    <source>
        <dbReference type="Proteomes" id="UP001501153"/>
    </source>
</evidence>
<accession>A0ABP8IL46</accession>
<comment type="caution">
    <text evidence="1">The sequence shown here is derived from an EMBL/GenBank/DDBJ whole genome shotgun (WGS) entry which is preliminary data.</text>
</comment>
<reference evidence="2" key="1">
    <citation type="journal article" date="2019" name="Int. J. Syst. Evol. Microbiol.">
        <title>The Global Catalogue of Microorganisms (GCM) 10K type strain sequencing project: providing services to taxonomists for standard genome sequencing and annotation.</title>
        <authorList>
            <consortium name="The Broad Institute Genomics Platform"/>
            <consortium name="The Broad Institute Genome Sequencing Center for Infectious Disease"/>
            <person name="Wu L."/>
            <person name="Ma J."/>
        </authorList>
    </citation>
    <scope>NUCLEOTIDE SEQUENCE [LARGE SCALE GENOMIC DNA]</scope>
    <source>
        <strain evidence="2">JCM 17923</strain>
    </source>
</reference>
<evidence type="ECO:0000313" key="1">
    <source>
        <dbReference type="EMBL" id="GAA4361448.1"/>
    </source>
</evidence>
<name>A0ABP8IL46_9BACT</name>
<dbReference type="EMBL" id="BAABGZ010000060">
    <property type="protein sequence ID" value="GAA4361448.1"/>
    <property type="molecule type" value="Genomic_DNA"/>
</dbReference>
<protein>
    <submittedName>
        <fullName evidence="1">Uncharacterized protein</fullName>
    </submittedName>
</protein>
<proteinExistence type="predicted"/>
<gene>
    <name evidence="1" type="ORF">GCM10023185_28520</name>
</gene>
<organism evidence="1 2">
    <name type="scientific">Hymenobacter saemangeumensis</name>
    <dbReference type="NCBI Taxonomy" id="1084522"/>
    <lineage>
        <taxon>Bacteria</taxon>
        <taxon>Pseudomonadati</taxon>
        <taxon>Bacteroidota</taxon>
        <taxon>Cytophagia</taxon>
        <taxon>Cytophagales</taxon>
        <taxon>Hymenobacteraceae</taxon>
        <taxon>Hymenobacter</taxon>
    </lineage>
</organism>
<sequence length="83" mass="8940">MVDLPLSNTKAVVAKLIRRKGGQALGLGLRGAGTDRCNGRKPLTAFRFVLQPTILYLPPSGHFTKKMPHRWIAAGLCNASRAG</sequence>
<dbReference type="Proteomes" id="UP001501153">
    <property type="component" value="Unassembled WGS sequence"/>
</dbReference>
<keyword evidence="2" id="KW-1185">Reference proteome</keyword>